<evidence type="ECO:0000259" key="5">
    <source>
        <dbReference type="Pfam" id="PF00149"/>
    </source>
</evidence>
<name>A0ABT7YGE3_9BACT</name>
<evidence type="ECO:0000259" key="6">
    <source>
        <dbReference type="Pfam" id="PF20305"/>
    </source>
</evidence>
<comment type="caution">
    <text evidence="7">The sequence shown here is derived from an EMBL/GenBank/DDBJ whole genome shotgun (WGS) entry which is preliminary data.</text>
</comment>
<evidence type="ECO:0000256" key="3">
    <source>
        <dbReference type="ARBA" id="ARBA00023004"/>
    </source>
</evidence>
<dbReference type="InterPro" id="IPR046888">
    <property type="entry name" value="pYEATS"/>
</dbReference>
<dbReference type="RefSeq" id="WP_290002218.1">
    <property type="nucleotide sequence ID" value="NZ_JAUEPH010000007.1"/>
</dbReference>
<proteinExistence type="inferred from homology"/>
<reference evidence="7" key="1">
    <citation type="submission" date="2023-06" db="EMBL/GenBank/DDBJ databases">
        <title>Robiginitalea aurantiacus sp. nov. and Algoriphagus sediminis sp. nov., isolated from coastal sediment.</title>
        <authorList>
            <person name="Zhou Z.Y."/>
            <person name="An J."/>
            <person name="Jia Y.W."/>
            <person name="Du Z.J."/>
        </authorList>
    </citation>
    <scope>NUCLEOTIDE SEQUENCE</scope>
    <source>
        <strain evidence="7">C2-7</strain>
    </source>
</reference>
<accession>A0ABT7YGE3</accession>
<keyword evidence="1" id="KW-0479">Metal-binding</keyword>
<evidence type="ECO:0000313" key="7">
    <source>
        <dbReference type="EMBL" id="MDN3205593.1"/>
    </source>
</evidence>
<evidence type="ECO:0000256" key="4">
    <source>
        <dbReference type="ARBA" id="ARBA00025742"/>
    </source>
</evidence>
<keyword evidence="3" id="KW-0408">Iron</keyword>
<evidence type="ECO:0000256" key="2">
    <source>
        <dbReference type="ARBA" id="ARBA00022801"/>
    </source>
</evidence>
<feature type="domain" description="Calcineurin-like phosphoesterase" evidence="5">
    <location>
        <begin position="15"/>
        <end position="259"/>
    </location>
</feature>
<dbReference type="Gene3D" id="3.60.21.10">
    <property type="match status" value="1"/>
</dbReference>
<protein>
    <submittedName>
        <fullName evidence="7">Metallophosphoesterase</fullName>
    </submittedName>
</protein>
<dbReference type="Pfam" id="PF20305">
    <property type="entry name" value="pYEATS"/>
    <property type="match status" value="1"/>
</dbReference>
<keyword evidence="8" id="KW-1185">Reference proteome</keyword>
<keyword evidence="2" id="KW-0378">Hydrolase</keyword>
<dbReference type="PANTHER" id="PTHR42988:SF2">
    <property type="entry name" value="CYCLIC NUCLEOTIDE PHOSPHODIESTERASE CBUA0032-RELATED"/>
    <property type="match status" value="1"/>
</dbReference>
<dbReference type="PANTHER" id="PTHR42988">
    <property type="entry name" value="PHOSPHOHYDROLASE"/>
    <property type="match status" value="1"/>
</dbReference>
<dbReference type="Proteomes" id="UP001171916">
    <property type="component" value="Unassembled WGS sequence"/>
</dbReference>
<evidence type="ECO:0000256" key="1">
    <source>
        <dbReference type="ARBA" id="ARBA00022723"/>
    </source>
</evidence>
<dbReference type="SUPFAM" id="SSF56300">
    <property type="entry name" value="Metallo-dependent phosphatases"/>
    <property type="match status" value="1"/>
</dbReference>
<comment type="similarity">
    <text evidence="4">Belongs to the cyclic nucleotide phosphodiesterase class-III family.</text>
</comment>
<organism evidence="7 8">
    <name type="scientific">Algoriphagus sediminis</name>
    <dbReference type="NCBI Taxonomy" id="3057113"/>
    <lineage>
        <taxon>Bacteria</taxon>
        <taxon>Pseudomonadati</taxon>
        <taxon>Bacteroidota</taxon>
        <taxon>Cytophagia</taxon>
        <taxon>Cytophagales</taxon>
        <taxon>Cyclobacteriaceae</taxon>
        <taxon>Algoriphagus</taxon>
    </lineage>
</organism>
<dbReference type="EMBL" id="JAUEPH010000007">
    <property type="protein sequence ID" value="MDN3205593.1"/>
    <property type="molecule type" value="Genomic_DNA"/>
</dbReference>
<feature type="domain" description="Prokaryotic YEATS" evidence="6">
    <location>
        <begin position="406"/>
        <end position="481"/>
    </location>
</feature>
<gene>
    <name evidence="7" type="ORF">QVH07_15635</name>
</gene>
<evidence type="ECO:0000313" key="8">
    <source>
        <dbReference type="Proteomes" id="UP001171916"/>
    </source>
</evidence>
<dbReference type="InterPro" id="IPR029052">
    <property type="entry name" value="Metallo-depent_PP-like"/>
</dbReference>
<sequence length="487" mass="56665">MKQEEHPDITRQVNIIHLSDLHFGDTHRFKIPASTDGDVPLEKDYPTLIEKLSLDLNEIDHNCPTIICLTGDFVDTGNVNEFALAEKFIKDLLLVDSLKHLSMKDVFVVPGNHDVNYKEEDLGLRFQQYIEFYNRIYNTSIKREEPFKCQMVHNFSKDKGYIIACLNSSTYVQKGTQDEKRGRISISDIENLIKELESIDSNDLNNSIKIALIHHHPVLIPALAESARGYDAVHNSEKLLTELKKFGFHIVLHGHKHDPHTFTEDIIPAYKNNKDIPMMIVSGGSIGSKELPNNPNCINSYNKITVKWHPKGEQSRIRIETRGLRMYDTDNNLMIPTRWNWELMKIDDRHFFAKNNTPVIANNYTARNFQEADEEEDKLRIKQYEESRGNLPVLKVLPSLVNNQAYEAIIWIVQHRYGEKKLDKDIPTKVIYTAGKRFKVIEVTRQENKHFTAKLTYWGPMLIQCKMFFEDGHIFRTHLYARMPNQY</sequence>
<dbReference type="InterPro" id="IPR050884">
    <property type="entry name" value="CNP_phosphodiesterase-III"/>
</dbReference>
<dbReference type="InterPro" id="IPR004843">
    <property type="entry name" value="Calcineurin-like_PHP"/>
</dbReference>
<dbReference type="Pfam" id="PF00149">
    <property type="entry name" value="Metallophos"/>
    <property type="match status" value="1"/>
</dbReference>